<feature type="region of interest" description="Disordered" evidence="2">
    <location>
        <begin position="48"/>
        <end position="82"/>
    </location>
</feature>
<comment type="caution">
    <text evidence="3">The sequence shown here is derived from an EMBL/GenBank/DDBJ whole genome shotgun (WGS) entry which is preliminary data.</text>
</comment>
<gene>
    <name evidence="3" type="ORF">DV515_00019151</name>
</gene>
<accession>A0A3L8Q5I7</accession>
<dbReference type="Proteomes" id="UP000276834">
    <property type="component" value="Unassembled WGS sequence"/>
</dbReference>
<keyword evidence="4" id="KW-1185">Reference proteome</keyword>
<feature type="compositionally biased region" description="Basic and acidic residues" evidence="2">
    <location>
        <begin position="51"/>
        <end position="74"/>
    </location>
</feature>
<reference evidence="3 4" key="1">
    <citation type="journal article" date="2018" name="Proc. R. Soc. B">
        <title>A non-coding region near Follistatin controls head colour polymorphism in the Gouldian finch.</title>
        <authorList>
            <person name="Toomey M.B."/>
            <person name="Marques C.I."/>
            <person name="Andrade P."/>
            <person name="Araujo P.M."/>
            <person name="Sabatino S."/>
            <person name="Gazda M.A."/>
            <person name="Afonso S."/>
            <person name="Lopes R.J."/>
            <person name="Corbo J.C."/>
            <person name="Carneiro M."/>
        </authorList>
    </citation>
    <scope>NUCLEOTIDE SEQUENCE [LARGE SCALE GENOMIC DNA]</scope>
    <source>
        <strain evidence="3">Red01</strain>
        <tissue evidence="3">Muscle</tissue>
    </source>
</reference>
<dbReference type="EMBL" id="QUSF01006367">
    <property type="protein sequence ID" value="RLV62590.1"/>
    <property type="molecule type" value="Genomic_DNA"/>
</dbReference>
<dbReference type="GO" id="GO:1902570">
    <property type="term" value="P:protein localization to nucleolus"/>
    <property type="evidence" value="ECO:0007669"/>
    <property type="project" value="TreeGrafter"/>
</dbReference>
<evidence type="ECO:0000256" key="2">
    <source>
        <dbReference type="SAM" id="MobiDB-lite"/>
    </source>
</evidence>
<organism evidence="3 4">
    <name type="scientific">Chloebia gouldiae</name>
    <name type="common">Gouldian finch</name>
    <name type="synonym">Erythrura gouldiae</name>
    <dbReference type="NCBI Taxonomy" id="44316"/>
    <lineage>
        <taxon>Eukaryota</taxon>
        <taxon>Metazoa</taxon>
        <taxon>Chordata</taxon>
        <taxon>Craniata</taxon>
        <taxon>Vertebrata</taxon>
        <taxon>Euteleostomi</taxon>
        <taxon>Archelosauria</taxon>
        <taxon>Archosauria</taxon>
        <taxon>Dinosauria</taxon>
        <taxon>Saurischia</taxon>
        <taxon>Theropoda</taxon>
        <taxon>Coelurosauria</taxon>
        <taxon>Aves</taxon>
        <taxon>Neognathae</taxon>
        <taxon>Neoaves</taxon>
        <taxon>Telluraves</taxon>
        <taxon>Australaves</taxon>
        <taxon>Passeriformes</taxon>
        <taxon>Passeroidea</taxon>
        <taxon>Passeridae</taxon>
        <taxon>Chloebia</taxon>
    </lineage>
</organism>
<protein>
    <submittedName>
        <fullName evidence="3">Uncharacterized protein</fullName>
    </submittedName>
</protein>
<sequence>MRCFAILEQSHYSKAKRKKKEESDTLPQVSEEIDYYITADLKDLFGASQNKPEKTAEIPWDKEDAQDFAPDDHLGPLPENDAAQDSTAFKFSFFGDTEELGIKEEYSRDPKKSGKSYGRDVAQKIWQKQILSFLHLSSPIVFRIWNKKASKSHMVRGFTFPRQQF</sequence>
<dbReference type="GO" id="GO:0003723">
    <property type="term" value="F:RNA binding"/>
    <property type="evidence" value="ECO:0007669"/>
    <property type="project" value="UniProtKB-KW"/>
</dbReference>
<keyword evidence="1" id="KW-0694">RNA-binding</keyword>
<dbReference type="GO" id="GO:0005730">
    <property type="term" value="C:nucleolus"/>
    <property type="evidence" value="ECO:0007669"/>
    <property type="project" value="TreeGrafter"/>
</dbReference>
<evidence type="ECO:0000313" key="4">
    <source>
        <dbReference type="Proteomes" id="UP000276834"/>
    </source>
</evidence>
<evidence type="ECO:0000256" key="1">
    <source>
        <dbReference type="ARBA" id="ARBA00022884"/>
    </source>
</evidence>
<dbReference type="PANTHER" id="PTHR48029:SF1">
    <property type="entry name" value="NUCLEOLAR PROTEIN 8"/>
    <property type="match status" value="1"/>
</dbReference>
<evidence type="ECO:0000313" key="3">
    <source>
        <dbReference type="EMBL" id="RLV62590.1"/>
    </source>
</evidence>
<dbReference type="PANTHER" id="PTHR48029">
    <property type="entry name" value="NUCLEOLAR PROTEIN 8"/>
    <property type="match status" value="1"/>
</dbReference>
<dbReference type="AlphaFoldDB" id="A0A3L8Q5I7"/>
<dbReference type="OrthoDB" id="21643at2759"/>
<name>A0A3L8Q5I7_CHLGU</name>
<proteinExistence type="predicted"/>